<dbReference type="GO" id="GO:0004497">
    <property type="term" value="F:monooxygenase activity"/>
    <property type="evidence" value="ECO:0007669"/>
    <property type="project" value="InterPro"/>
</dbReference>
<keyword evidence="2" id="KW-0479">Metal-binding</keyword>
<dbReference type="EMBL" id="SPLM01000036">
    <property type="protein sequence ID" value="TMW66055.1"/>
    <property type="molecule type" value="Genomic_DNA"/>
</dbReference>
<dbReference type="GO" id="GO:0020037">
    <property type="term" value="F:heme binding"/>
    <property type="evidence" value="ECO:0007669"/>
    <property type="project" value="InterPro"/>
</dbReference>
<keyword evidence="6" id="KW-1185">Reference proteome</keyword>
<protein>
    <submittedName>
        <fullName evidence="5">Uncharacterized protein</fullName>
    </submittedName>
</protein>
<accession>A0A8K1CMJ4</accession>
<proteinExistence type="inferred from homology"/>
<evidence type="ECO:0000313" key="6">
    <source>
        <dbReference type="Proteomes" id="UP000794436"/>
    </source>
</evidence>
<evidence type="ECO:0000256" key="4">
    <source>
        <dbReference type="ARBA" id="ARBA00023004"/>
    </source>
</evidence>
<evidence type="ECO:0000256" key="2">
    <source>
        <dbReference type="ARBA" id="ARBA00022723"/>
    </source>
</evidence>
<gene>
    <name evidence="5" type="ORF">Poli38472_003820</name>
</gene>
<dbReference type="PANTHER" id="PTHR24296">
    <property type="entry name" value="CYTOCHROME P450"/>
    <property type="match status" value="1"/>
</dbReference>
<dbReference type="GO" id="GO:0016705">
    <property type="term" value="F:oxidoreductase activity, acting on paired donors, with incorporation or reduction of molecular oxygen"/>
    <property type="evidence" value="ECO:0007669"/>
    <property type="project" value="InterPro"/>
</dbReference>
<keyword evidence="4" id="KW-0408">Iron</keyword>
<dbReference type="Proteomes" id="UP000794436">
    <property type="component" value="Unassembled WGS sequence"/>
</dbReference>
<comment type="caution">
    <text evidence="5">The sequence shown here is derived from an EMBL/GenBank/DDBJ whole genome shotgun (WGS) entry which is preliminary data.</text>
</comment>
<keyword evidence="3" id="KW-0560">Oxidoreductase</keyword>
<dbReference type="SUPFAM" id="SSF48264">
    <property type="entry name" value="Cytochrome P450"/>
    <property type="match status" value="1"/>
</dbReference>
<dbReference type="GO" id="GO:0005506">
    <property type="term" value="F:iron ion binding"/>
    <property type="evidence" value="ECO:0007669"/>
    <property type="project" value="InterPro"/>
</dbReference>
<evidence type="ECO:0000256" key="1">
    <source>
        <dbReference type="ARBA" id="ARBA00010617"/>
    </source>
</evidence>
<dbReference type="AlphaFoldDB" id="A0A8K1CMJ4"/>
<dbReference type="Gene3D" id="1.10.630.10">
    <property type="entry name" value="Cytochrome P450"/>
    <property type="match status" value="1"/>
</dbReference>
<dbReference type="InterPro" id="IPR036396">
    <property type="entry name" value="Cyt_P450_sf"/>
</dbReference>
<reference evidence="5" key="1">
    <citation type="submission" date="2019-03" db="EMBL/GenBank/DDBJ databases">
        <title>Long read genome sequence of the mycoparasitic Pythium oligandrum ATCC 38472 isolated from sugarbeet rhizosphere.</title>
        <authorList>
            <person name="Gaulin E."/>
        </authorList>
    </citation>
    <scope>NUCLEOTIDE SEQUENCE</scope>
    <source>
        <strain evidence="5">ATCC 38472_TT</strain>
    </source>
</reference>
<comment type="similarity">
    <text evidence="1">Belongs to the cytochrome P450 family.</text>
</comment>
<evidence type="ECO:0000256" key="3">
    <source>
        <dbReference type="ARBA" id="ARBA00023002"/>
    </source>
</evidence>
<organism evidence="5 6">
    <name type="scientific">Pythium oligandrum</name>
    <name type="common">Mycoparasitic fungus</name>
    <dbReference type="NCBI Taxonomy" id="41045"/>
    <lineage>
        <taxon>Eukaryota</taxon>
        <taxon>Sar</taxon>
        <taxon>Stramenopiles</taxon>
        <taxon>Oomycota</taxon>
        <taxon>Peronosporomycetes</taxon>
        <taxon>Pythiales</taxon>
        <taxon>Pythiaceae</taxon>
        <taxon>Pythium</taxon>
    </lineage>
</organism>
<name>A0A8K1CMJ4_PYTOL</name>
<evidence type="ECO:0000313" key="5">
    <source>
        <dbReference type="EMBL" id="TMW66055.1"/>
    </source>
</evidence>
<sequence>MQSSLGIDLKSIGEANKHALHEAIEVSSHAVFQRFGRPQWLWKVERLLNIGHEAKLKSSVEVLYTCIHEIVRQSVDRMAQKKQSGEDIANETCKSIVELFLESPQSGEDGLTLDDFVPFILTLVFA</sequence>